<evidence type="ECO:0000259" key="10">
    <source>
        <dbReference type="Pfam" id="PF25019"/>
    </source>
</evidence>
<dbReference type="InterPro" id="IPR058922">
    <property type="entry name" value="WHD_DRP"/>
</dbReference>
<dbReference type="GO" id="GO:0051707">
    <property type="term" value="P:response to other organism"/>
    <property type="evidence" value="ECO:0007669"/>
    <property type="project" value="UniProtKB-ARBA"/>
</dbReference>
<dbReference type="Gene3D" id="1.10.10.10">
    <property type="entry name" value="Winged helix-like DNA-binding domain superfamily/Winged helix DNA-binding domain"/>
    <property type="match status" value="1"/>
</dbReference>
<proteinExistence type="predicted"/>
<feature type="domain" description="Disease resistance N-terminal" evidence="7">
    <location>
        <begin position="12"/>
        <end position="90"/>
    </location>
</feature>
<evidence type="ECO:0000256" key="3">
    <source>
        <dbReference type="ARBA" id="ARBA00022741"/>
    </source>
</evidence>
<dbReference type="InterPro" id="IPR036388">
    <property type="entry name" value="WH-like_DNA-bd_sf"/>
</dbReference>
<dbReference type="Pfam" id="PF00931">
    <property type="entry name" value="NB-ARC"/>
    <property type="match status" value="1"/>
</dbReference>
<dbReference type="Pfam" id="PF23559">
    <property type="entry name" value="WHD_DRP"/>
    <property type="match status" value="1"/>
</dbReference>
<dbReference type="Pfam" id="PF23598">
    <property type="entry name" value="LRR_14"/>
    <property type="match status" value="1"/>
</dbReference>
<dbReference type="GO" id="GO:0005524">
    <property type="term" value="F:ATP binding"/>
    <property type="evidence" value="ECO:0007669"/>
    <property type="project" value="UniProtKB-KW"/>
</dbReference>
<dbReference type="InterPro" id="IPR032675">
    <property type="entry name" value="LRR_dom_sf"/>
</dbReference>
<dbReference type="FunFam" id="1.10.10.10:FF:000322">
    <property type="entry name" value="Probable disease resistance protein At1g63360"/>
    <property type="match status" value="1"/>
</dbReference>
<evidence type="ECO:0000256" key="5">
    <source>
        <dbReference type="ARBA" id="ARBA00022840"/>
    </source>
</evidence>
<gene>
    <name evidence="11" type="ORF">Syun_006024</name>
</gene>
<evidence type="ECO:0000256" key="1">
    <source>
        <dbReference type="ARBA" id="ARBA00022614"/>
    </source>
</evidence>
<feature type="domain" description="Disease resistance protein winged helix" evidence="8">
    <location>
        <begin position="421"/>
        <end position="491"/>
    </location>
</feature>
<dbReference type="Proteomes" id="UP001420932">
    <property type="component" value="Unassembled WGS sequence"/>
</dbReference>
<comment type="caution">
    <text evidence="11">The sequence shown here is derived from an EMBL/GenBank/DDBJ whole genome shotgun (WGS) entry which is preliminary data.</text>
</comment>
<evidence type="ECO:0000259" key="8">
    <source>
        <dbReference type="Pfam" id="PF23559"/>
    </source>
</evidence>
<keyword evidence="4" id="KW-0611">Plant defense</keyword>
<evidence type="ECO:0000313" key="12">
    <source>
        <dbReference type="Proteomes" id="UP001420932"/>
    </source>
</evidence>
<keyword evidence="12" id="KW-1185">Reference proteome</keyword>
<evidence type="ECO:0000259" key="9">
    <source>
        <dbReference type="Pfam" id="PF23598"/>
    </source>
</evidence>
<dbReference type="InterPro" id="IPR002182">
    <property type="entry name" value="NB-ARC"/>
</dbReference>
<evidence type="ECO:0000256" key="2">
    <source>
        <dbReference type="ARBA" id="ARBA00022737"/>
    </source>
</evidence>
<feature type="domain" description="R13L1/DRL21-like LRR repeat region" evidence="10">
    <location>
        <begin position="671"/>
        <end position="800"/>
    </location>
</feature>
<keyword evidence="2" id="KW-0677">Repeat</keyword>
<dbReference type="AlphaFoldDB" id="A0AAP0PX61"/>
<feature type="domain" description="Disease resistance R13L4/SHOC-2-like LRR" evidence="9">
    <location>
        <begin position="922"/>
        <end position="1106"/>
    </location>
</feature>
<sequence>MAEELIVGGAGEVVKRAISLAIDELGLVIGVKGELKKLQAVLTHIHAVLQDAEEKQVKEKEVKVWLQELKQLSYDAEDVLDEIAYNELKYSTQWLNYPLRLVARFKMAHELKAINLELDGIDKRKSAFQLKTTNNVAEPVQTFNDRETYSFVDESSVIGRDIEKKEITQLLINDDDNIALPVIAIVGIGGLGKTTIAQLVYNNGAVKNHFQLKIWISVSKDFNVKRLLREMLEATSKIAKHESSSMDLIQRCLEEKLKGRRFLLVLDDMWIEDGFYEKWEALRIVLKCADRGSTIIVTTRNGEVANMVAATSHIQNLQVLPEDDCWDLFQRRAFVSGGVQMTQALEAIGRQIVKKCGGVPLAIKSLGGMMRLKREENEWLAVKNNEIWNIPDADKKIINVLKMSFDNLPSSVKRCFSYCSIFPKGHSINKKMLIQMWMAEGFVSTLQGNMEDIGNQYFNMLRLNCFFQDIESNELGEIKRGKMHDLVHDLVQFVSGQESSVVSANMIPDDISQTRYMGYISSGRRVAFPKALYKANKLHTFFSFSPYEVPKDMFVKLKRLRVLDLSSTSIKKLPSTLCKLKHLGYLDLSMTDIEELPESITCLYHLQTLKLKKCENLKVLPRKLCKLINLRYLNIHGCTKLSRMPKGIGNLTSLQMLCRFKVGLEEDGNSITELQHLNLLRGKLSILQLQNVRNAAYAKTANLKEKSNLSSLTLSWGTLGHSYIGNAGVAFQVLDELQPHQSLHELLIEGFVGVRFPRWMSNGSLLPNLKSMMISNCSNCEHIPSFGELACLERLEIMNMSNVKSIGGWKDEQMDTTTTPQSSSYSCLKVLELGRMPNLEEWSVGNEVCSEELSIKNCPNLRMTPHSFPSLKSLKLEDVGGMGVVSITSSLTSLTSLSITRPLLPSLRHLHINGWPALQALPHHLQHLTMLKSLMIQDFTNLTELPEWIGNLASLEQLKIMWCATLTHLPSKEQMQRLTFLKRLWIFDCPCLEWVTRLYHLQTLKLIECQELVELPEDLMNLKKLRHLFIDDGEKWKKMPQAMGKLDELQTLPVENCPKLQAFKDEGLMVSNSSSLRELQITKCNALKSIPDFSNLLPSLRKLVINGWPALQALPHHLQHLTTLKSLSIKDFRNLTELPEWIGNLASLKSLQIWRCKNLTHLPSKEQMQRLTFLKRLRIQDCPRLKERCRRHGPEWPKISHIPRLLIPRD</sequence>
<dbReference type="SUPFAM" id="SSF52058">
    <property type="entry name" value="L domain-like"/>
    <property type="match status" value="2"/>
</dbReference>
<evidence type="ECO:0000313" key="11">
    <source>
        <dbReference type="EMBL" id="KAK9159683.1"/>
    </source>
</evidence>
<dbReference type="Gene3D" id="3.40.50.300">
    <property type="entry name" value="P-loop containing nucleotide triphosphate hydrolases"/>
    <property type="match status" value="1"/>
</dbReference>
<dbReference type="Gene3D" id="3.80.10.10">
    <property type="entry name" value="Ribonuclease Inhibitor"/>
    <property type="match status" value="4"/>
</dbReference>
<dbReference type="GO" id="GO:0043531">
    <property type="term" value="F:ADP binding"/>
    <property type="evidence" value="ECO:0007669"/>
    <property type="project" value="InterPro"/>
</dbReference>
<evidence type="ECO:0000259" key="7">
    <source>
        <dbReference type="Pfam" id="PF18052"/>
    </source>
</evidence>
<keyword evidence="1" id="KW-0433">Leucine-rich repeat</keyword>
<protein>
    <submittedName>
        <fullName evidence="11">Uncharacterized protein</fullName>
    </submittedName>
</protein>
<reference evidence="11 12" key="1">
    <citation type="submission" date="2024-01" db="EMBL/GenBank/DDBJ databases">
        <title>Genome assemblies of Stephania.</title>
        <authorList>
            <person name="Yang L."/>
        </authorList>
    </citation>
    <scope>NUCLEOTIDE SEQUENCE [LARGE SCALE GENOMIC DNA]</scope>
    <source>
        <strain evidence="11">YNDBR</strain>
        <tissue evidence="11">Leaf</tissue>
    </source>
</reference>
<evidence type="ECO:0000259" key="6">
    <source>
        <dbReference type="Pfam" id="PF00931"/>
    </source>
</evidence>
<feature type="domain" description="R13L1/DRL21-like LRR repeat region" evidence="10">
    <location>
        <begin position="1117"/>
        <end position="1182"/>
    </location>
</feature>
<feature type="domain" description="NB-ARC" evidence="6">
    <location>
        <begin position="164"/>
        <end position="334"/>
    </location>
</feature>
<dbReference type="InterPro" id="IPR027417">
    <property type="entry name" value="P-loop_NTPase"/>
</dbReference>
<dbReference type="PRINTS" id="PR00364">
    <property type="entry name" value="DISEASERSIST"/>
</dbReference>
<keyword evidence="3" id="KW-0547">Nucleotide-binding</keyword>
<dbReference type="InterPro" id="IPR041118">
    <property type="entry name" value="Rx_N"/>
</dbReference>
<organism evidence="11 12">
    <name type="scientific">Stephania yunnanensis</name>
    <dbReference type="NCBI Taxonomy" id="152371"/>
    <lineage>
        <taxon>Eukaryota</taxon>
        <taxon>Viridiplantae</taxon>
        <taxon>Streptophyta</taxon>
        <taxon>Embryophyta</taxon>
        <taxon>Tracheophyta</taxon>
        <taxon>Spermatophyta</taxon>
        <taxon>Magnoliopsida</taxon>
        <taxon>Ranunculales</taxon>
        <taxon>Menispermaceae</taxon>
        <taxon>Menispermoideae</taxon>
        <taxon>Cissampelideae</taxon>
        <taxon>Stephania</taxon>
    </lineage>
</organism>
<keyword evidence="5" id="KW-0067">ATP-binding</keyword>
<dbReference type="EMBL" id="JBBNAF010000003">
    <property type="protein sequence ID" value="KAK9159683.1"/>
    <property type="molecule type" value="Genomic_DNA"/>
</dbReference>
<accession>A0AAP0PX61</accession>
<dbReference type="CDD" id="cd14798">
    <property type="entry name" value="RX-CC_like"/>
    <property type="match status" value="1"/>
</dbReference>
<dbReference type="PANTHER" id="PTHR36766:SF70">
    <property type="entry name" value="DISEASE RESISTANCE PROTEIN RGA4"/>
    <property type="match status" value="1"/>
</dbReference>
<dbReference type="Pfam" id="PF18052">
    <property type="entry name" value="Rx_N"/>
    <property type="match status" value="1"/>
</dbReference>
<dbReference type="SUPFAM" id="SSF52540">
    <property type="entry name" value="P-loop containing nucleoside triphosphate hydrolases"/>
    <property type="match status" value="1"/>
</dbReference>
<dbReference type="PANTHER" id="PTHR36766">
    <property type="entry name" value="PLANT BROAD-SPECTRUM MILDEW RESISTANCE PROTEIN RPW8"/>
    <property type="match status" value="1"/>
</dbReference>
<dbReference type="FunFam" id="3.40.50.300:FF:001091">
    <property type="entry name" value="Probable disease resistance protein At1g61300"/>
    <property type="match status" value="1"/>
</dbReference>
<name>A0AAP0PX61_9MAGN</name>
<dbReference type="InterPro" id="IPR038005">
    <property type="entry name" value="RX-like_CC"/>
</dbReference>
<dbReference type="GO" id="GO:0006952">
    <property type="term" value="P:defense response"/>
    <property type="evidence" value="ECO:0007669"/>
    <property type="project" value="UniProtKB-KW"/>
</dbReference>
<dbReference type="Gene3D" id="1.20.5.4130">
    <property type="match status" value="1"/>
</dbReference>
<dbReference type="InterPro" id="IPR056789">
    <property type="entry name" value="LRR_R13L1-DRL21"/>
</dbReference>
<evidence type="ECO:0000256" key="4">
    <source>
        <dbReference type="ARBA" id="ARBA00022821"/>
    </source>
</evidence>
<dbReference type="Pfam" id="PF25019">
    <property type="entry name" value="LRR_R13L1-DRL21"/>
    <property type="match status" value="2"/>
</dbReference>
<dbReference type="InterPro" id="IPR055414">
    <property type="entry name" value="LRR_R13L4/SHOC2-like"/>
</dbReference>